<dbReference type="PANTHER" id="PTHR25462:SF296">
    <property type="entry name" value="MEIOTIC P26, ISOFORM F"/>
    <property type="match status" value="1"/>
</dbReference>
<reference evidence="6 7" key="1">
    <citation type="submission" date="2016-11" db="EMBL/GenBank/DDBJ databases">
        <title>The macronuclear genome of Stentor coeruleus: a giant cell with tiny introns.</title>
        <authorList>
            <person name="Slabodnick M."/>
            <person name="Ruby J.G."/>
            <person name="Reiff S.B."/>
            <person name="Swart E.C."/>
            <person name="Gosai S."/>
            <person name="Prabakaran S."/>
            <person name="Witkowska E."/>
            <person name="Larue G.E."/>
            <person name="Fisher S."/>
            <person name="Freeman R.M."/>
            <person name="Gunawardena J."/>
            <person name="Chu W."/>
            <person name="Stover N.A."/>
            <person name="Gregory B.D."/>
            <person name="Nowacki M."/>
            <person name="Derisi J."/>
            <person name="Roy S.W."/>
            <person name="Marshall W.F."/>
            <person name="Sood P."/>
        </authorList>
    </citation>
    <scope>NUCLEOTIDE SEQUENCE [LARGE SCALE GENOMIC DNA]</scope>
    <source>
        <strain evidence="6">WM001</strain>
    </source>
</reference>
<dbReference type="InterPro" id="IPR047153">
    <property type="entry name" value="TRIM45/56/19-like"/>
</dbReference>
<dbReference type="InterPro" id="IPR001841">
    <property type="entry name" value="Znf_RING"/>
</dbReference>
<dbReference type="SUPFAM" id="SSF57845">
    <property type="entry name" value="B-box zinc-binding domain"/>
    <property type="match status" value="1"/>
</dbReference>
<dbReference type="InterPro" id="IPR013083">
    <property type="entry name" value="Znf_RING/FYVE/PHD"/>
</dbReference>
<dbReference type="GO" id="GO:0061630">
    <property type="term" value="F:ubiquitin protein ligase activity"/>
    <property type="evidence" value="ECO:0007669"/>
    <property type="project" value="TreeGrafter"/>
</dbReference>
<dbReference type="Proteomes" id="UP000187209">
    <property type="component" value="Unassembled WGS sequence"/>
</dbReference>
<keyword evidence="2 4" id="KW-0863">Zinc-finger</keyword>
<dbReference type="PROSITE" id="PS50089">
    <property type="entry name" value="ZF_RING_2"/>
    <property type="match status" value="1"/>
</dbReference>
<name>A0A1R2B7H5_9CILI</name>
<evidence type="ECO:0000259" key="5">
    <source>
        <dbReference type="PROSITE" id="PS50089"/>
    </source>
</evidence>
<dbReference type="InterPro" id="IPR012983">
    <property type="entry name" value="PHR"/>
</dbReference>
<dbReference type="InterPro" id="IPR017907">
    <property type="entry name" value="Znf_RING_CS"/>
</dbReference>
<dbReference type="Pfam" id="PF13445">
    <property type="entry name" value="zf-RING_UBOX"/>
    <property type="match status" value="1"/>
</dbReference>
<organism evidence="6 7">
    <name type="scientific">Stentor coeruleus</name>
    <dbReference type="NCBI Taxonomy" id="5963"/>
    <lineage>
        <taxon>Eukaryota</taxon>
        <taxon>Sar</taxon>
        <taxon>Alveolata</taxon>
        <taxon>Ciliophora</taxon>
        <taxon>Postciliodesmatophora</taxon>
        <taxon>Heterotrichea</taxon>
        <taxon>Heterotrichida</taxon>
        <taxon>Stentoridae</taxon>
        <taxon>Stentor</taxon>
    </lineage>
</organism>
<dbReference type="EMBL" id="MPUH01000879">
    <property type="protein sequence ID" value="OMJ72717.1"/>
    <property type="molecule type" value="Genomic_DNA"/>
</dbReference>
<dbReference type="CDD" id="cd19756">
    <property type="entry name" value="Bbox2"/>
    <property type="match status" value="1"/>
</dbReference>
<proteinExistence type="predicted"/>
<dbReference type="Pfam" id="PF08005">
    <property type="entry name" value="PHR"/>
    <property type="match status" value="3"/>
</dbReference>
<evidence type="ECO:0000256" key="4">
    <source>
        <dbReference type="PROSITE-ProRule" id="PRU00175"/>
    </source>
</evidence>
<dbReference type="Gene3D" id="3.30.160.60">
    <property type="entry name" value="Classic Zinc Finger"/>
    <property type="match status" value="1"/>
</dbReference>
<dbReference type="InterPro" id="IPR038648">
    <property type="entry name" value="PHR_sf"/>
</dbReference>
<evidence type="ECO:0000313" key="7">
    <source>
        <dbReference type="Proteomes" id="UP000187209"/>
    </source>
</evidence>
<dbReference type="PANTHER" id="PTHR25462">
    <property type="entry name" value="BONUS, ISOFORM C-RELATED"/>
    <property type="match status" value="1"/>
</dbReference>
<dbReference type="SUPFAM" id="SSF57850">
    <property type="entry name" value="RING/U-box"/>
    <property type="match status" value="1"/>
</dbReference>
<dbReference type="Gene3D" id="2.60.120.820">
    <property type="entry name" value="PHR domain"/>
    <property type="match status" value="3"/>
</dbReference>
<evidence type="ECO:0000256" key="2">
    <source>
        <dbReference type="ARBA" id="ARBA00022771"/>
    </source>
</evidence>
<evidence type="ECO:0000256" key="1">
    <source>
        <dbReference type="ARBA" id="ARBA00022723"/>
    </source>
</evidence>
<evidence type="ECO:0000256" key="3">
    <source>
        <dbReference type="ARBA" id="ARBA00022833"/>
    </source>
</evidence>
<dbReference type="AlphaFoldDB" id="A0A1R2B7H5"/>
<keyword evidence="3" id="KW-0862">Zinc</keyword>
<dbReference type="PROSITE" id="PS00518">
    <property type="entry name" value="ZF_RING_1"/>
    <property type="match status" value="1"/>
</dbReference>
<accession>A0A1R2B7H5</accession>
<keyword evidence="7" id="KW-1185">Reference proteome</keyword>
<protein>
    <recommendedName>
        <fullName evidence="5">RING-type domain-containing protein</fullName>
    </recommendedName>
</protein>
<dbReference type="SMART" id="SM00184">
    <property type="entry name" value="RING"/>
    <property type="match status" value="1"/>
</dbReference>
<keyword evidence="1" id="KW-0479">Metal-binding</keyword>
<dbReference type="GO" id="GO:0008270">
    <property type="term" value="F:zinc ion binding"/>
    <property type="evidence" value="ECO:0007669"/>
    <property type="project" value="UniProtKB-KW"/>
</dbReference>
<sequence>MSEEFLSCSVCLESFNDCTRIPQLLCCGHTFCSDCIKSILSSKSKIRCPNCNKEDSRPAKELPRNYILSEVVLKLSYSQTLKEEPWSCKLHPNELIGYFCQSTKQLMCTECLIDKDLVDIVQIDPREVVDKLGQFKSLYDIATPYDLKERATLCGMLSESLEGQKLRILQNLDDVYTDMLQNLENQYTAYKKKMQVALTKEQNKMTSLKDILMLLRDMKTIGTKLENITQTLQPAKAMNLATALASVSDLGSSNDIKKLLGTPLELQAKLEIPQKCLNIAAAIVETPANLIRGLIESSDLTEKKLSRFNPPVNRWGIFEGRNQIEAVTFTTNQKIYMTGAGVGNAYHPGKTVKLQNIYILEGGSTSSPIVYEDGVTDLFYDTNSPKVIKIPFKKPVEIKENVEYTIKIVVRGGAGVFRGGSTSRTKSGEGSLVFKFKNTFYSGDDVKNGENADDGPIFDIYYKTALETSSILKFPRFQEIQSEMPIPSEDFLFGLVIGFNKNVNFTGLVIGNPSKRNSTALISSFKIYSGNTTKGNLLYEHTEKQTIPYSATEKSTTILLDKSLPLIAKDQCAIVICIKAESVFKGDVFNGASIACSGVLMKSEKFGEAIGNDCYENGPIIEIQVTSMEANGGFNNISIPPKFLETASGETRIERFDEPEKQWHLNSENQVECFSFSFSEDVLVTAFGIGNCAKGGAFITIESIQILGGNSSLGPAIYNSSQRICLFNHNDENAVVKVRLENPVKVLGNSVYTLRIIMRGEGKSFKGKKFKGASITSSDSIIFKSIKARLGGTDKQNGDNETGGPIFDVYYIALNRACNVENYNSLISQLYPKSTPIGKDIEIYADESKVSRYNNTGSSWHVNTDGKQIEAISFKTSHNLKLTAIGIGNAHEEGKKVTVGKMQIKEGKSTQGTVKIYKHKIKEKLINVGEESKFVRVGFENSISIIADNWYTLMVKYKPGVPVCRGTMANNQPTANGVTFTFEKTKYEGSDVENGSHEVHGPLKDFYFTL</sequence>
<dbReference type="InterPro" id="IPR027370">
    <property type="entry name" value="Znf-RING_euk"/>
</dbReference>
<gene>
    <name evidence="6" type="ORF">SteCoe_28784</name>
</gene>
<comment type="caution">
    <text evidence="6">The sequence shown here is derived from an EMBL/GenBank/DDBJ whole genome shotgun (WGS) entry which is preliminary data.</text>
</comment>
<dbReference type="Gene3D" id="3.30.40.10">
    <property type="entry name" value="Zinc/RING finger domain, C3HC4 (zinc finger)"/>
    <property type="match status" value="1"/>
</dbReference>
<dbReference type="OrthoDB" id="654191at2759"/>
<feature type="domain" description="RING-type" evidence="5">
    <location>
        <begin position="8"/>
        <end position="52"/>
    </location>
</feature>
<evidence type="ECO:0000313" key="6">
    <source>
        <dbReference type="EMBL" id="OMJ72717.1"/>
    </source>
</evidence>